<dbReference type="Proteomes" id="UP001170624">
    <property type="component" value="Unassembled WGS sequence"/>
</dbReference>
<dbReference type="AlphaFoldDB" id="A0AAW7Y816"/>
<protein>
    <submittedName>
        <fullName evidence="2">DUF5675 family protein</fullName>
    </submittedName>
</protein>
<sequence>MNTLTLKRRHFDHGTYSTLHTQNGEQLCCIVEREWDNNKPSISCVPKGNYKFIPHQSPKFGTCYALEAPTLGVTRYGPSLRTHCLFHKANRANELQGCLAPGTHFGVSYGEWAVINSTEAFNKMMTFLGGKEWQLEITGA</sequence>
<accession>A0AAW7Y816</accession>
<dbReference type="RefSeq" id="WP_303499295.1">
    <property type="nucleotide sequence ID" value="NZ_JAUOPU010000008.1"/>
</dbReference>
<name>A0AAW7Y816_9GAMM</name>
<evidence type="ECO:0000259" key="1">
    <source>
        <dbReference type="Pfam" id="PF18925"/>
    </source>
</evidence>
<proteinExistence type="predicted"/>
<dbReference type="EMBL" id="JAUOPU010000008">
    <property type="protein sequence ID" value="MDO6542800.1"/>
    <property type="molecule type" value="Genomic_DNA"/>
</dbReference>
<gene>
    <name evidence="2" type="ORF">Q4568_09665</name>
</gene>
<organism evidence="2 3">
    <name type="scientific">Photobacterium sanguinicancri</name>
    <dbReference type="NCBI Taxonomy" id="875932"/>
    <lineage>
        <taxon>Bacteria</taxon>
        <taxon>Pseudomonadati</taxon>
        <taxon>Pseudomonadota</taxon>
        <taxon>Gammaproteobacteria</taxon>
        <taxon>Vibrionales</taxon>
        <taxon>Vibrionaceae</taxon>
        <taxon>Photobacterium</taxon>
    </lineage>
</organism>
<dbReference type="Pfam" id="PF18925">
    <property type="entry name" value="DUF5675"/>
    <property type="match status" value="1"/>
</dbReference>
<feature type="domain" description="DUF5675" evidence="1">
    <location>
        <begin position="5"/>
        <end position="126"/>
    </location>
</feature>
<evidence type="ECO:0000313" key="3">
    <source>
        <dbReference type="Proteomes" id="UP001170624"/>
    </source>
</evidence>
<evidence type="ECO:0000313" key="2">
    <source>
        <dbReference type="EMBL" id="MDO6542800.1"/>
    </source>
</evidence>
<comment type="caution">
    <text evidence="2">The sequence shown here is derived from an EMBL/GenBank/DDBJ whole genome shotgun (WGS) entry which is preliminary data.</text>
</comment>
<reference evidence="2" key="1">
    <citation type="submission" date="2023-07" db="EMBL/GenBank/DDBJ databases">
        <title>Genome content predicts the carbon catabolic preferences of heterotrophic bacteria.</title>
        <authorList>
            <person name="Gralka M."/>
        </authorList>
    </citation>
    <scope>NUCLEOTIDE SEQUENCE</scope>
    <source>
        <strain evidence="2">G2M05</strain>
    </source>
</reference>
<dbReference type="InterPro" id="IPR043732">
    <property type="entry name" value="DUF5675"/>
</dbReference>